<dbReference type="GO" id="GO:0003723">
    <property type="term" value="F:RNA binding"/>
    <property type="evidence" value="ECO:0007669"/>
    <property type="project" value="UniProtKB-KW"/>
</dbReference>
<dbReference type="PANTHER" id="PTHR21600">
    <property type="entry name" value="MITOCHONDRIAL RNA PSEUDOURIDINE SYNTHASE"/>
    <property type="match status" value="1"/>
</dbReference>
<sequence length="309" mass="35554">MQKTLIYTENLKNEKRLDIYLAENFSEISRSKLKKAIEEKSILLNGQKAKPSTVLKFGDKIEILYIFDEKLSNTNVIIPQKIDFDVIYEDNDVLVVYKKRGLVVHPASGNADGTLVNGLVNYLADKLSKINGIDRPGIVHRIDKDTSGLLLVAKTDFAHLDLAQQLKEHSIKREYTFICHGQLLEKTVIEQPLGRDEKNRLKFAVVPDGKYAYTTVEPIEIFDKYTYGRAILKTGRTHQIRVHMRYINRALVGDKVYSNYKETINGQLLHAGVIGFVHPRTKKYLEFSIKEPEIFESYLDRLRKNDIKN</sequence>
<dbReference type="PROSITE" id="PS50889">
    <property type="entry name" value="S4"/>
    <property type="match status" value="1"/>
</dbReference>
<evidence type="ECO:0000313" key="8">
    <source>
        <dbReference type="EMBL" id="TRW27042.1"/>
    </source>
</evidence>
<protein>
    <recommendedName>
        <fullName evidence="6">Pseudouridine synthase</fullName>
        <ecNumber evidence="6">5.4.99.-</ecNumber>
    </recommendedName>
</protein>
<evidence type="ECO:0000256" key="4">
    <source>
        <dbReference type="PIRSR" id="PIRSR606225-1"/>
    </source>
</evidence>
<dbReference type="Gene3D" id="3.30.2350.10">
    <property type="entry name" value="Pseudouridine synthase"/>
    <property type="match status" value="1"/>
</dbReference>
<dbReference type="InterPro" id="IPR002942">
    <property type="entry name" value="S4_RNA-bd"/>
</dbReference>
<dbReference type="EC" id="5.4.99.-" evidence="6"/>
<dbReference type="GO" id="GO:0120159">
    <property type="term" value="F:rRNA pseudouridine synthase activity"/>
    <property type="evidence" value="ECO:0007669"/>
    <property type="project" value="UniProtKB-ARBA"/>
</dbReference>
<dbReference type="CDD" id="cd00165">
    <property type="entry name" value="S4"/>
    <property type="match status" value="1"/>
</dbReference>
<comment type="function">
    <text evidence="6">Responsible for synthesis of pseudouridine from uracil.</text>
</comment>
<organism evidence="8 9">
    <name type="scientific">Criibacterium bergeronii</name>
    <dbReference type="NCBI Taxonomy" id="1871336"/>
    <lineage>
        <taxon>Bacteria</taxon>
        <taxon>Bacillati</taxon>
        <taxon>Bacillota</taxon>
        <taxon>Clostridia</taxon>
        <taxon>Peptostreptococcales</taxon>
        <taxon>Filifactoraceae</taxon>
        <taxon>Criibacterium</taxon>
    </lineage>
</organism>
<dbReference type="OrthoDB" id="9807829at2"/>
<dbReference type="Pfam" id="PF00849">
    <property type="entry name" value="PseudoU_synth_2"/>
    <property type="match status" value="1"/>
</dbReference>
<dbReference type="GO" id="GO:0000455">
    <property type="term" value="P:enzyme-directed rRNA pseudouridine synthesis"/>
    <property type="evidence" value="ECO:0007669"/>
    <property type="project" value="TreeGrafter"/>
</dbReference>
<dbReference type="InterPro" id="IPR006145">
    <property type="entry name" value="PsdUridine_synth_RsuA/RluA"/>
</dbReference>
<dbReference type="AlphaFoldDB" id="A0A552V9A5"/>
<reference evidence="8 9" key="1">
    <citation type="submission" date="2019-07" db="EMBL/GenBank/DDBJ databases">
        <title>Criibacterium bergeronii gen. nov., sp. nov. isolated from human clinical samples.</title>
        <authorList>
            <person name="Maheux A.F."/>
            <person name="Boudreau D.K."/>
            <person name="Berube E."/>
            <person name="Brodeur S."/>
            <person name="Bernard K.A."/>
            <person name="Abed J.Y."/>
            <person name="Ducrey E."/>
            <person name="Guay E.F."/>
            <person name="Raymond F."/>
            <person name="Corbeil J."/>
            <person name="Domingo M.-C."/>
            <person name="Roy P.H."/>
            <person name="Boissinot M."/>
            <person name="Tocheva E.I."/>
            <person name="Omar R.F."/>
        </authorList>
    </citation>
    <scope>NUCLEOTIDE SEQUENCE [LARGE SCALE GENOMIC DNA]</scope>
    <source>
        <strain evidence="8 9">CCRI-24246</strain>
    </source>
</reference>
<dbReference type="PROSITE" id="PS01129">
    <property type="entry name" value="PSI_RLU"/>
    <property type="match status" value="1"/>
</dbReference>
<dbReference type="SUPFAM" id="SSF55174">
    <property type="entry name" value="Alpha-L RNA-binding motif"/>
    <property type="match status" value="1"/>
</dbReference>
<dbReference type="CDD" id="cd02869">
    <property type="entry name" value="PseudoU_synth_RluA_like"/>
    <property type="match status" value="1"/>
</dbReference>
<dbReference type="NCBIfam" id="TIGR00005">
    <property type="entry name" value="rluA_subfam"/>
    <property type="match status" value="1"/>
</dbReference>
<proteinExistence type="inferred from homology"/>
<evidence type="ECO:0000256" key="1">
    <source>
        <dbReference type="ARBA" id="ARBA00000073"/>
    </source>
</evidence>
<dbReference type="EMBL" id="VJXW01000005">
    <property type="protein sequence ID" value="TRW27042.1"/>
    <property type="molecule type" value="Genomic_DNA"/>
</dbReference>
<feature type="domain" description="RNA-binding S4" evidence="7">
    <location>
        <begin position="15"/>
        <end position="72"/>
    </location>
</feature>
<evidence type="ECO:0000256" key="2">
    <source>
        <dbReference type="ARBA" id="ARBA00010876"/>
    </source>
</evidence>
<evidence type="ECO:0000256" key="5">
    <source>
        <dbReference type="PROSITE-ProRule" id="PRU00182"/>
    </source>
</evidence>
<feature type="active site" evidence="4">
    <location>
        <position position="143"/>
    </location>
</feature>
<name>A0A552V9A5_9FIRM</name>
<dbReference type="SUPFAM" id="SSF55120">
    <property type="entry name" value="Pseudouridine synthase"/>
    <property type="match status" value="1"/>
</dbReference>
<dbReference type="SMART" id="SM00363">
    <property type="entry name" value="S4"/>
    <property type="match status" value="1"/>
</dbReference>
<dbReference type="InterPro" id="IPR036986">
    <property type="entry name" value="S4_RNA-bd_sf"/>
</dbReference>
<evidence type="ECO:0000313" key="9">
    <source>
        <dbReference type="Proteomes" id="UP000319424"/>
    </source>
</evidence>
<evidence type="ECO:0000256" key="3">
    <source>
        <dbReference type="ARBA" id="ARBA00023235"/>
    </source>
</evidence>
<dbReference type="InterPro" id="IPR050188">
    <property type="entry name" value="RluA_PseudoU_synthase"/>
</dbReference>
<dbReference type="InterPro" id="IPR006225">
    <property type="entry name" value="PsdUridine_synth_RluC/D"/>
</dbReference>
<accession>A0A552V9A5</accession>
<keyword evidence="5" id="KW-0694">RNA-binding</keyword>
<dbReference type="InterPro" id="IPR020103">
    <property type="entry name" value="PsdUridine_synth_cat_dom_sf"/>
</dbReference>
<dbReference type="RefSeq" id="WP_144398003.1">
    <property type="nucleotide sequence ID" value="NZ_VJXW01000005.1"/>
</dbReference>
<dbReference type="Gene3D" id="3.10.290.10">
    <property type="entry name" value="RNA-binding S4 domain"/>
    <property type="match status" value="1"/>
</dbReference>
<evidence type="ECO:0000256" key="6">
    <source>
        <dbReference type="RuleBase" id="RU362028"/>
    </source>
</evidence>
<dbReference type="PANTHER" id="PTHR21600:SF44">
    <property type="entry name" value="RIBOSOMAL LARGE SUBUNIT PSEUDOURIDINE SYNTHASE D"/>
    <property type="match status" value="1"/>
</dbReference>
<comment type="caution">
    <text evidence="8">The sequence shown here is derived from an EMBL/GenBank/DDBJ whole genome shotgun (WGS) entry which is preliminary data.</text>
</comment>
<keyword evidence="3 6" id="KW-0413">Isomerase</keyword>
<evidence type="ECO:0000259" key="7">
    <source>
        <dbReference type="SMART" id="SM00363"/>
    </source>
</evidence>
<dbReference type="InterPro" id="IPR006224">
    <property type="entry name" value="PsdUridine_synth_RluA-like_CS"/>
</dbReference>
<comment type="similarity">
    <text evidence="2 6">Belongs to the pseudouridine synthase RluA family.</text>
</comment>
<dbReference type="Proteomes" id="UP000319424">
    <property type="component" value="Unassembled WGS sequence"/>
</dbReference>
<gene>
    <name evidence="8" type="ORF">FL857_04860</name>
</gene>
<comment type="catalytic activity">
    <reaction evidence="1 6">
        <text>a uridine in RNA = a pseudouridine in RNA</text>
        <dbReference type="Rhea" id="RHEA:48348"/>
        <dbReference type="Rhea" id="RHEA-COMP:12068"/>
        <dbReference type="Rhea" id="RHEA-COMP:12069"/>
        <dbReference type="ChEBI" id="CHEBI:65314"/>
        <dbReference type="ChEBI" id="CHEBI:65315"/>
    </reaction>
</comment>
<dbReference type="Pfam" id="PF01479">
    <property type="entry name" value="S4"/>
    <property type="match status" value="1"/>
</dbReference>